<name>A0A0Q9WVQ4_DROWI</name>
<proteinExistence type="predicted"/>
<sequence>MSQRQGDPLFHVTLCNLCMEKATNFLTGLCIRCHLIWTNKRRSEDRICLNLVKAYIVARVTQTDVISPNMDPTFRQVLDSEATKRREKLQSFHQLRDKFQNSLVIDAFERANPHNCGNRCCKAPLVLTGNDFANSQYEMDLLKDIKNYEKNSEQLQQLMATGVTNHRARCWSQLVVTELPSMLSGMARTG</sequence>
<dbReference type="OrthoDB" id="7849298at2759"/>
<dbReference type="AlphaFoldDB" id="A0A0Q9WVQ4"/>
<reference evidence="1 2" key="1">
    <citation type="journal article" date="2007" name="Nature">
        <title>Evolution of genes and genomes on the Drosophila phylogeny.</title>
        <authorList>
            <consortium name="Drosophila 12 Genomes Consortium"/>
            <person name="Clark A.G."/>
            <person name="Eisen M.B."/>
            <person name="Smith D.R."/>
            <person name="Bergman C.M."/>
            <person name="Oliver B."/>
            <person name="Markow T.A."/>
            <person name="Kaufman T.C."/>
            <person name="Kellis M."/>
            <person name="Gelbart W."/>
            <person name="Iyer V.N."/>
            <person name="Pollard D.A."/>
            <person name="Sackton T.B."/>
            <person name="Larracuente A.M."/>
            <person name="Singh N.D."/>
            <person name="Abad J.P."/>
            <person name="Abt D.N."/>
            <person name="Adryan B."/>
            <person name="Aguade M."/>
            <person name="Akashi H."/>
            <person name="Anderson W.W."/>
            <person name="Aquadro C.F."/>
            <person name="Ardell D.H."/>
            <person name="Arguello R."/>
            <person name="Artieri C.G."/>
            <person name="Barbash D.A."/>
            <person name="Barker D."/>
            <person name="Barsanti P."/>
            <person name="Batterham P."/>
            <person name="Batzoglou S."/>
            <person name="Begun D."/>
            <person name="Bhutkar A."/>
            <person name="Blanco E."/>
            <person name="Bosak S.A."/>
            <person name="Bradley R.K."/>
            <person name="Brand A.D."/>
            <person name="Brent M.R."/>
            <person name="Brooks A.N."/>
            <person name="Brown R.H."/>
            <person name="Butlin R.K."/>
            <person name="Caggese C."/>
            <person name="Calvi B.R."/>
            <person name="Bernardo de Carvalho A."/>
            <person name="Caspi A."/>
            <person name="Castrezana S."/>
            <person name="Celniker S.E."/>
            <person name="Chang J.L."/>
            <person name="Chapple C."/>
            <person name="Chatterji S."/>
            <person name="Chinwalla A."/>
            <person name="Civetta A."/>
            <person name="Clifton S.W."/>
            <person name="Comeron J.M."/>
            <person name="Costello J.C."/>
            <person name="Coyne J.A."/>
            <person name="Daub J."/>
            <person name="David R.G."/>
            <person name="Delcher A.L."/>
            <person name="Delehaunty K."/>
            <person name="Do C.B."/>
            <person name="Ebling H."/>
            <person name="Edwards K."/>
            <person name="Eickbush T."/>
            <person name="Evans J.D."/>
            <person name="Filipski A."/>
            <person name="Findeiss S."/>
            <person name="Freyhult E."/>
            <person name="Fulton L."/>
            <person name="Fulton R."/>
            <person name="Garcia A.C."/>
            <person name="Gardiner A."/>
            <person name="Garfield D.A."/>
            <person name="Garvin B.E."/>
            <person name="Gibson G."/>
            <person name="Gilbert D."/>
            <person name="Gnerre S."/>
            <person name="Godfrey J."/>
            <person name="Good R."/>
            <person name="Gotea V."/>
            <person name="Gravely B."/>
            <person name="Greenberg A.J."/>
            <person name="Griffiths-Jones S."/>
            <person name="Gross S."/>
            <person name="Guigo R."/>
            <person name="Gustafson E.A."/>
            <person name="Haerty W."/>
            <person name="Hahn M.W."/>
            <person name="Halligan D.L."/>
            <person name="Halpern A.L."/>
            <person name="Halter G.M."/>
            <person name="Han M.V."/>
            <person name="Heger A."/>
            <person name="Hillier L."/>
            <person name="Hinrichs A.S."/>
            <person name="Holmes I."/>
            <person name="Hoskins R.A."/>
            <person name="Hubisz M.J."/>
            <person name="Hultmark D."/>
            <person name="Huntley M.A."/>
            <person name="Jaffe D.B."/>
            <person name="Jagadeeshan S."/>
            <person name="Jeck W.R."/>
            <person name="Johnson J."/>
            <person name="Jones C.D."/>
            <person name="Jordan W.C."/>
            <person name="Karpen G.H."/>
            <person name="Kataoka E."/>
            <person name="Keightley P.D."/>
            <person name="Kheradpour P."/>
            <person name="Kirkness E.F."/>
            <person name="Koerich L.B."/>
            <person name="Kristiansen K."/>
            <person name="Kudrna D."/>
            <person name="Kulathinal R.J."/>
            <person name="Kumar S."/>
            <person name="Kwok R."/>
            <person name="Lander E."/>
            <person name="Langley C.H."/>
            <person name="Lapoint R."/>
            <person name="Lazzaro B.P."/>
            <person name="Lee S.J."/>
            <person name="Levesque L."/>
            <person name="Li R."/>
            <person name="Lin C.F."/>
            <person name="Lin M.F."/>
            <person name="Lindblad-Toh K."/>
            <person name="Llopart A."/>
            <person name="Long M."/>
            <person name="Low L."/>
            <person name="Lozovsky E."/>
            <person name="Lu J."/>
            <person name="Luo M."/>
            <person name="Machado C.A."/>
            <person name="Makalowski W."/>
            <person name="Marzo M."/>
            <person name="Matsuda M."/>
            <person name="Matzkin L."/>
            <person name="McAllister B."/>
            <person name="McBride C.S."/>
            <person name="McKernan B."/>
            <person name="McKernan K."/>
            <person name="Mendez-Lago M."/>
            <person name="Minx P."/>
            <person name="Mollenhauer M.U."/>
            <person name="Montooth K."/>
            <person name="Mount S.M."/>
            <person name="Mu X."/>
            <person name="Myers E."/>
            <person name="Negre B."/>
            <person name="Newfeld S."/>
            <person name="Nielsen R."/>
            <person name="Noor M.A."/>
            <person name="O'Grady P."/>
            <person name="Pachter L."/>
            <person name="Papaceit M."/>
            <person name="Parisi M.J."/>
            <person name="Parisi M."/>
            <person name="Parts L."/>
            <person name="Pedersen J.S."/>
            <person name="Pesole G."/>
            <person name="Phillippy A.M."/>
            <person name="Ponting C.P."/>
            <person name="Pop M."/>
            <person name="Porcelli D."/>
            <person name="Powell J.R."/>
            <person name="Prohaska S."/>
            <person name="Pruitt K."/>
            <person name="Puig M."/>
            <person name="Quesneville H."/>
            <person name="Ram K.R."/>
            <person name="Rand D."/>
            <person name="Rasmussen M.D."/>
            <person name="Reed L.K."/>
            <person name="Reenan R."/>
            <person name="Reily A."/>
            <person name="Remington K.A."/>
            <person name="Rieger T.T."/>
            <person name="Ritchie M.G."/>
            <person name="Robin C."/>
            <person name="Rogers Y.H."/>
            <person name="Rohde C."/>
            <person name="Rozas J."/>
            <person name="Rubenfield M.J."/>
            <person name="Ruiz A."/>
            <person name="Russo S."/>
            <person name="Salzberg S.L."/>
            <person name="Sanchez-Gracia A."/>
            <person name="Saranga D.J."/>
            <person name="Sato H."/>
            <person name="Schaeffer S.W."/>
            <person name="Schatz M.C."/>
            <person name="Schlenke T."/>
            <person name="Schwartz R."/>
            <person name="Segarra C."/>
            <person name="Singh R.S."/>
            <person name="Sirot L."/>
            <person name="Sirota M."/>
            <person name="Sisneros N.B."/>
            <person name="Smith C.D."/>
            <person name="Smith T.F."/>
            <person name="Spieth J."/>
            <person name="Stage D.E."/>
            <person name="Stark A."/>
            <person name="Stephan W."/>
            <person name="Strausberg R.L."/>
            <person name="Strempel S."/>
            <person name="Sturgill D."/>
            <person name="Sutton G."/>
            <person name="Sutton G.G."/>
            <person name="Tao W."/>
            <person name="Teichmann S."/>
            <person name="Tobari Y.N."/>
            <person name="Tomimura Y."/>
            <person name="Tsolas J.M."/>
            <person name="Valente V.L."/>
            <person name="Venter E."/>
            <person name="Venter J.C."/>
            <person name="Vicario S."/>
            <person name="Vieira F.G."/>
            <person name="Vilella A.J."/>
            <person name="Villasante A."/>
            <person name="Walenz B."/>
            <person name="Wang J."/>
            <person name="Wasserman M."/>
            <person name="Watts T."/>
            <person name="Wilson D."/>
            <person name="Wilson R.K."/>
            <person name="Wing R.A."/>
            <person name="Wolfner M.F."/>
            <person name="Wong A."/>
            <person name="Wong G.K."/>
            <person name="Wu C.I."/>
            <person name="Wu G."/>
            <person name="Yamamoto D."/>
            <person name="Yang H.P."/>
            <person name="Yang S.P."/>
            <person name="Yorke J.A."/>
            <person name="Yoshida K."/>
            <person name="Zdobnov E."/>
            <person name="Zhang P."/>
            <person name="Zhang Y."/>
            <person name="Zimin A.V."/>
            <person name="Baldwin J."/>
            <person name="Abdouelleil A."/>
            <person name="Abdulkadir J."/>
            <person name="Abebe A."/>
            <person name="Abera B."/>
            <person name="Abreu J."/>
            <person name="Acer S.C."/>
            <person name="Aftuck L."/>
            <person name="Alexander A."/>
            <person name="An P."/>
            <person name="Anderson E."/>
            <person name="Anderson S."/>
            <person name="Arachi H."/>
            <person name="Azer M."/>
            <person name="Bachantsang P."/>
            <person name="Barry A."/>
            <person name="Bayul T."/>
            <person name="Berlin A."/>
            <person name="Bessette D."/>
            <person name="Bloom T."/>
            <person name="Blye J."/>
            <person name="Boguslavskiy L."/>
            <person name="Bonnet C."/>
            <person name="Boukhgalter B."/>
            <person name="Bourzgui I."/>
            <person name="Brown A."/>
            <person name="Cahill P."/>
            <person name="Channer S."/>
            <person name="Cheshatsang Y."/>
            <person name="Chuda L."/>
            <person name="Citroen M."/>
            <person name="Collymore A."/>
            <person name="Cooke P."/>
            <person name="Costello M."/>
            <person name="D'Aco K."/>
            <person name="Daza R."/>
            <person name="De Haan G."/>
            <person name="DeGray S."/>
            <person name="DeMaso C."/>
            <person name="Dhargay N."/>
            <person name="Dooley K."/>
            <person name="Dooley E."/>
            <person name="Doricent M."/>
            <person name="Dorje P."/>
            <person name="Dorjee K."/>
            <person name="Dupes A."/>
            <person name="Elong R."/>
            <person name="Falk J."/>
            <person name="Farina A."/>
            <person name="Faro S."/>
            <person name="Ferguson D."/>
            <person name="Fisher S."/>
            <person name="Foley C.D."/>
            <person name="Franke A."/>
            <person name="Friedrich D."/>
            <person name="Gadbois L."/>
            <person name="Gearin G."/>
            <person name="Gearin C.R."/>
            <person name="Giannoukos G."/>
            <person name="Goode T."/>
            <person name="Graham J."/>
            <person name="Grandbois E."/>
            <person name="Grewal S."/>
            <person name="Gyaltsen K."/>
            <person name="Hafez N."/>
            <person name="Hagos B."/>
            <person name="Hall J."/>
            <person name="Henson C."/>
            <person name="Hollinger A."/>
            <person name="Honan T."/>
            <person name="Huard M.D."/>
            <person name="Hughes L."/>
            <person name="Hurhula B."/>
            <person name="Husby M.E."/>
            <person name="Kamat A."/>
            <person name="Kanga B."/>
            <person name="Kashin S."/>
            <person name="Khazanovich D."/>
            <person name="Kisner P."/>
            <person name="Lance K."/>
            <person name="Lara M."/>
            <person name="Lee W."/>
            <person name="Lennon N."/>
            <person name="Letendre F."/>
            <person name="LeVine R."/>
            <person name="Lipovsky A."/>
            <person name="Liu X."/>
            <person name="Liu J."/>
            <person name="Liu S."/>
            <person name="Lokyitsang T."/>
            <person name="Lokyitsang Y."/>
            <person name="Lubonja R."/>
            <person name="Lui A."/>
            <person name="MacDonald P."/>
            <person name="Magnisalis V."/>
            <person name="Maru K."/>
            <person name="Matthews C."/>
            <person name="McCusker W."/>
            <person name="McDonough S."/>
            <person name="Mehta T."/>
            <person name="Meldrim J."/>
            <person name="Meneus L."/>
            <person name="Mihai O."/>
            <person name="Mihalev A."/>
            <person name="Mihova T."/>
            <person name="Mittelman R."/>
            <person name="Mlenga V."/>
            <person name="Montmayeur A."/>
            <person name="Mulrain L."/>
            <person name="Navidi A."/>
            <person name="Naylor J."/>
            <person name="Negash T."/>
            <person name="Nguyen T."/>
            <person name="Nguyen N."/>
            <person name="Nicol R."/>
            <person name="Norbu C."/>
            <person name="Norbu N."/>
            <person name="Novod N."/>
            <person name="O'Neill B."/>
            <person name="Osman S."/>
            <person name="Markiewicz E."/>
            <person name="Oyono O.L."/>
            <person name="Patti C."/>
            <person name="Phunkhang P."/>
            <person name="Pierre F."/>
            <person name="Priest M."/>
            <person name="Raghuraman S."/>
            <person name="Rege F."/>
            <person name="Reyes R."/>
            <person name="Rise C."/>
            <person name="Rogov P."/>
            <person name="Ross K."/>
            <person name="Ryan E."/>
            <person name="Settipalli S."/>
            <person name="Shea T."/>
            <person name="Sherpa N."/>
            <person name="Shi L."/>
            <person name="Shih D."/>
            <person name="Sparrow T."/>
            <person name="Spaulding J."/>
            <person name="Stalker J."/>
            <person name="Stange-Thomann N."/>
            <person name="Stavropoulos S."/>
            <person name="Stone C."/>
            <person name="Strader C."/>
            <person name="Tesfaye S."/>
            <person name="Thomson T."/>
            <person name="Thoulutsang Y."/>
            <person name="Thoulutsang D."/>
            <person name="Topham K."/>
            <person name="Topping I."/>
            <person name="Tsamla T."/>
            <person name="Vassiliev H."/>
            <person name="Vo A."/>
            <person name="Wangchuk T."/>
            <person name="Wangdi T."/>
            <person name="Weiand M."/>
            <person name="Wilkinson J."/>
            <person name="Wilson A."/>
            <person name="Yadav S."/>
            <person name="Young G."/>
            <person name="Yu Q."/>
            <person name="Zembek L."/>
            <person name="Zhong D."/>
            <person name="Zimmer A."/>
            <person name="Zwirko Z."/>
            <person name="Jaffe D.B."/>
            <person name="Alvarez P."/>
            <person name="Brockman W."/>
            <person name="Butler J."/>
            <person name="Chin C."/>
            <person name="Gnerre S."/>
            <person name="Grabherr M."/>
            <person name="Kleber M."/>
            <person name="Mauceli E."/>
            <person name="MacCallum I."/>
        </authorList>
    </citation>
    <scope>NUCLEOTIDE SEQUENCE [LARGE SCALE GENOMIC DNA]</scope>
    <source>
        <strain evidence="2">Tucson 14030-0811.24</strain>
    </source>
</reference>
<dbReference type="STRING" id="7260.A0A0Q9WVQ4"/>
<protein>
    <submittedName>
        <fullName evidence="1">Uncharacterized protein</fullName>
    </submittedName>
</protein>
<dbReference type="EMBL" id="CH964272">
    <property type="protein sequence ID" value="KRG00207.1"/>
    <property type="molecule type" value="Genomic_DNA"/>
</dbReference>
<accession>A0A0Q9WVQ4</accession>
<gene>
    <name evidence="1" type="primary">Dwil\GK27169</name>
    <name evidence="1" type="ORF">Dwil_GK27169</name>
</gene>
<evidence type="ECO:0000313" key="1">
    <source>
        <dbReference type="EMBL" id="KRG00207.1"/>
    </source>
</evidence>
<keyword evidence="2" id="KW-1185">Reference proteome</keyword>
<dbReference type="Proteomes" id="UP000007798">
    <property type="component" value="Unassembled WGS sequence"/>
</dbReference>
<organism evidence="1 2">
    <name type="scientific">Drosophila willistoni</name>
    <name type="common">Fruit fly</name>
    <dbReference type="NCBI Taxonomy" id="7260"/>
    <lineage>
        <taxon>Eukaryota</taxon>
        <taxon>Metazoa</taxon>
        <taxon>Ecdysozoa</taxon>
        <taxon>Arthropoda</taxon>
        <taxon>Hexapoda</taxon>
        <taxon>Insecta</taxon>
        <taxon>Pterygota</taxon>
        <taxon>Neoptera</taxon>
        <taxon>Endopterygota</taxon>
        <taxon>Diptera</taxon>
        <taxon>Brachycera</taxon>
        <taxon>Muscomorpha</taxon>
        <taxon>Ephydroidea</taxon>
        <taxon>Drosophilidae</taxon>
        <taxon>Drosophila</taxon>
        <taxon>Sophophora</taxon>
    </lineage>
</organism>
<dbReference type="InParanoid" id="A0A0Q9WVQ4"/>
<evidence type="ECO:0000313" key="2">
    <source>
        <dbReference type="Proteomes" id="UP000007798"/>
    </source>
</evidence>